<gene>
    <name evidence="1" type="ORF">BIW11_10575</name>
</gene>
<organism evidence="1 2">
    <name type="scientific">Tropilaelaps mercedesae</name>
    <dbReference type="NCBI Taxonomy" id="418985"/>
    <lineage>
        <taxon>Eukaryota</taxon>
        <taxon>Metazoa</taxon>
        <taxon>Ecdysozoa</taxon>
        <taxon>Arthropoda</taxon>
        <taxon>Chelicerata</taxon>
        <taxon>Arachnida</taxon>
        <taxon>Acari</taxon>
        <taxon>Parasitiformes</taxon>
        <taxon>Mesostigmata</taxon>
        <taxon>Gamasina</taxon>
        <taxon>Dermanyssoidea</taxon>
        <taxon>Laelapidae</taxon>
        <taxon>Tropilaelaps</taxon>
    </lineage>
</organism>
<evidence type="ECO:0000313" key="2">
    <source>
        <dbReference type="Proteomes" id="UP000192247"/>
    </source>
</evidence>
<keyword evidence="2" id="KW-1185">Reference proteome</keyword>
<proteinExistence type="predicted"/>
<dbReference type="InParanoid" id="A0A1V9XF19"/>
<dbReference type="AlphaFoldDB" id="A0A1V9XF19"/>
<reference evidence="1 2" key="1">
    <citation type="journal article" date="2017" name="Gigascience">
        <title>Draft genome of the honey bee ectoparasitic mite, Tropilaelaps mercedesae, is shaped by the parasitic life history.</title>
        <authorList>
            <person name="Dong X."/>
            <person name="Armstrong S.D."/>
            <person name="Xia D."/>
            <person name="Makepeace B.L."/>
            <person name="Darby A.C."/>
            <person name="Kadowaki T."/>
        </authorList>
    </citation>
    <scope>NUCLEOTIDE SEQUENCE [LARGE SCALE GENOMIC DNA]</scope>
    <source>
        <strain evidence="1">Wuxi-XJTLU</strain>
    </source>
</reference>
<dbReference type="CDD" id="cd00117">
    <property type="entry name" value="TFP"/>
    <property type="match status" value="1"/>
</dbReference>
<evidence type="ECO:0000313" key="1">
    <source>
        <dbReference type="EMBL" id="OQR72124.1"/>
    </source>
</evidence>
<protein>
    <submittedName>
        <fullName evidence="1">Uncharacterized protein</fullName>
    </submittedName>
</protein>
<dbReference type="Proteomes" id="UP000192247">
    <property type="component" value="Unassembled WGS sequence"/>
</dbReference>
<sequence length="196" mass="21432">MVPSLIQLCVFNAACRTEAANLIVRMYQGDNGRGKGNTCWAVGRKSGEPIYPTLKNISCFQCHSEFDGPACYNASQYNVSFRTCSQSIAKGGGCAVYRLDTSEQSVGVRTHSIERRCADSCQPDCVIVGERHKLHLCTSCCNQTLCNVDNAARPRGRRTLALRAFGVRIHTGYPAILGLFVLVTAVDRLVHSLLDV</sequence>
<comment type="caution">
    <text evidence="1">The sequence shown here is derived from an EMBL/GenBank/DDBJ whole genome shotgun (WGS) entry which is preliminary data.</text>
</comment>
<dbReference type="STRING" id="418985.A0A1V9XF19"/>
<accession>A0A1V9XF19</accession>
<dbReference type="OrthoDB" id="6489754at2759"/>
<dbReference type="EMBL" id="MNPL01012447">
    <property type="protein sequence ID" value="OQR72124.1"/>
    <property type="molecule type" value="Genomic_DNA"/>
</dbReference>
<name>A0A1V9XF19_9ACAR</name>